<dbReference type="AlphaFoldDB" id="A0A2W2CN02"/>
<dbReference type="InterPro" id="IPR004401">
    <property type="entry name" value="YbaB/EbfC"/>
</dbReference>
<accession>A0A2W2CN02</accession>
<feature type="region of interest" description="Disordered" evidence="1">
    <location>
        <begin position="70"/>
        <end position="96"/>
    </location>
</feature>
<evidence type="ECO:0000313" key="3">
    <source>
        <dbReference type="Proteomes" id="UP000248627"/>
    </source>
</evidence>
<evidence type="ECO:0000256" key="1">
    <source>
        <dbReference type="SAM" id="MobiDB-lite"/>
    </source>
</evidence>
<evidence type="ECO:0000313" key="2">
    <source>
        <dbReference type="EMBL" id="PZF99380.1"/>
    </source>
</evidence>
<dbReference type="InterPro" id="IPR036894">
    <property type="entry name" value="YbaB-like_sf"/>
</dbReference>
<feature type="region of interest" description="Disordered" evidence="1">
    <location>
        <begin position="1"/>
        <end position="24"/>
    </location>
</feature>
<dbReference type="SUPFAM" id="SSF82607">
    <property type="entry name" value="YbaB-like"/>
    <property type="match status" value="1"/>
</dbReference>
<dbReference type="OrthoDB" id="3404805at2"/>
<feature type="compositionally biased region" description="Basic and acidic residues" evidence="1">
    <location>
        <begin position="1"/>
        <end position="19"/>
    </location>
</feature>
<organism evidence="2 3">
    <name type="scientific">Micromonospora endophytica</name>
    <dbReference type="NCBI Taxonomy" id="515350"/>
    <lineage>
        <taxon>Bacteria</taxon>
        <taxon>Bacillati</taxon>
        <taxon>Actinomycetota</taxon>
        <taxon>Actinomycetes</taxon>
        <taxon>Micromonosporales</taxon>
        <taxon>Micromonosporaceae</taxon>
        <taxon>Micromonospora</taxon>
    </lineage>
</organism>
<protein>
    <recommendedName>
        <fullName evidence="4">YbaB/EbfC DNA-binding family protein</fullName>
    </recommendedName>
</protein>
<name>A0A2W2CN02_9ACTN</name>
<sequence length="338" mass="36319">MDRSHPRRGAVHDPGRSRDGLAAGPPVVHFPVGCCRRAVDPGWCRRRHDDLVLHQWPVVRVRHPAGALRRVDVHDRPAGDTSLGRPAPDGGGEPMSDEIVQKLRQLSQYTADLRSLVDQVQARSTRTSTTATDPSGVVRISVDANGLPESIQVEPGWQRRVQPQQLSECVLLAYQEAARQVMQALAAGLTADGWRAATEQAEARRQHFAAVLPPPSVYGQPRDPLALAEEVMKALGKVRAGPAAVATDHVGQAGGQNVSVTLSTSGLQSCSITPAWAARHSAASINDALGQALRSARRTLSDATSRRRTETQMLDTLAGEALATLASITETTDRRKEA</sequence>
<evidence type="ECO:0008006" key="4">
    <source>
        <dbReference type="Google" id="ProtNLM"/>
    </source>
</evidence>
<reference evidence="2 3" key="1">
    <citation type="submission" date="2018-01" db="EMBL/GenBank/DDBJ databases">
        <title>Draft genome sequence of Jishengella endophytica.</title>
        <authorList>
            <person name="Sahin N."/>
            <person name="Ay H."/>
            <person name="Saygin H."/>
        </authorList>
    </citation>
    <scope>NUCLEOTIDE SEQUENCE [LARGE SCALE GENOMIC DNA]</scope>
    <source>
        <strain evidence="2 3">DSM 45430</strain>
    </source>
</reference>
<comment type="caution">
    <text evidence="2">The sequence shown here is derived from an EMBL/GenBank/DDBJ whole genome shotgun (WGS) entry which is preliminary data.</text>
</comment>
<dbReference type="Proteomes" id="UP000248627">
    <property type="component" value="Unassembled WGS sequence"/>
</dbReference>
<keyword evidence="3" id="KW-1185">Reference proteome</keyword>
<dbReference type="Pfam" id="PF02575">
    <property type="entry name" value="YbaB_DNA_bd"/>
    <property type="match status" value="1"/>
</dbReference>
<dbReference type="EMBL" id="POTX01000024">
    <property type="protein sequence ID" value="PZF99380.1"/>
    <property type="molecule type" value="Genomic_DNA"/>
</dbReference>
<proteinExistence type="predicted"/>
<gene>
    <name evidence="2" type="ORF">C1I93_05835</name>
</gene>
<dbReference type="Gene3D" id="3.30.1310.10">
    <property type="entry name" value="Nucleoid-associated protein YbaB-like domain"/>
    <property type="match status" value="1"/>
</dbReference>
<dbReference type="GO" id="GO:0003677">
    <property type="term" value="F:DNA binding"/>
    <property type="evidence" value="ECO:0007669"/>
    <property type="project" value="InterPro"/>
</dbReference>